<dbReference type="AlphaFoldDB" id="A0AAX2F2Z5"/>
<proteinExistence type="predicted"/>
<organism evidence="2 3">
    <name type="scientific">Prevotella scopos JCM 17725</name>
    <dbReference type="NCBI Taxonomy" id="1236518"/>
    <lineage>
        <taxon>Bacteria</taxon>
        <taxon>Pseudomonadati</taxon>
        <taxon>Bacteroidota</taxon>
        <taxon>Bacteroidia</taxon>
        <taxon>Bacteroidales</taxon>
        <taxon>Prevotellaceae</taxon>
        <taxon>Prevotella</taxon>
    </lineage>
</organism>
<evidence type="ECO:0000313" key="3">
    <source>
        <dbReference type="Proteomes" id="UP000184105"/>
    </source>
</evidence>
<evidence type="ECO:0000313" key="2">
    <source>
        <dbReference type="EMBL" id="SHF75500.1"/>
    </source>
</evidence>
<keyword evidence="3" id="KW-1185">Reference proteome</keyword>
<evidence type="ECO:0000256" key="1">
    <source>
        <dbReference type="SAM" id="MobiDB-lite"/>
    </source>
</evidence>
<name>A0AAX2F2Z5_9BACT</name>
<comment type="caution">
    <text evidence="2">The sequence shown here is derived from an EMBL/GenBank/DDBJ whole genome shotgun (WGS) entry which is preliminary data.</text>
</comment>
<protein>
    <submittedName>
        <fullName evidence="2">Uncharacterized protein</fullName>
    </submittedName>
</protein>
<accession>A0AAX2F2Z5</accession>
<dbReference type="Proteomes" id="UP000184105">
    <property type="component" value="Unassembled WGS sequence"/>
</dbReference>
<gene>
    <name evidence="2" type="ORF">SAMN05444364_10839</name>
</gene>
<sequence length="77" mass="8131">MKIYLKPYTACTKVEVEGYLLAGTGNGNNGGFRPGGGSQQPAPYYPFPEQTTGGWGQVKAGTPSPAPEDILPLEDED</sequence>
<reference evidence="2 3" key="1">
    <citation type="submission" date="2016-11" db="EMBL/GenBank/DDBJ databases">
        <authorList>
            <person name="Varghese N."/>
            <person name="Submissions S."/>
        </authorList>
    </citation>
    <scope>NUCLEOTIDE SEQUENCE [LARGE SCALE GENOMIC DNA]</scope>
    <source>
        <strain evidence="2 3">DSM 22613</strain>
    </source>
</reference>
<feature type="region of interest" description="Disordered" evidence="1">
    <location>
        <begin position="24"/>
        <end position="77"/>
    </location>
</feature>
<feature type="compositionally biased region" description="Gly residues" evidence="1">
    <location>
        <begin position="24"/>
        <end position="38"/>
    </location>
</feature>
<dbReference type="EMBL" id="FQWA01000008">
    <property type="protein sequence ID" value="SHF75500.1"/>
    <property type="molecule type" value="Genomic_DNA"/>
</dbReference>
<dbReference type="RefSeq" id="WP_025839140.1">
    <property type="nucleotide sequence ID" value="NZ_BAKP01000033.1"/>
</dbReference>